<reference evidence="1 2" key="1">
    <citation type="submission" date="2012-12" db="EMBL/GenBank/DDBJ databases">
        <authorList>
            <person name="Sencilo A."/>
            <person name="Jacobs-Sera D."/>
            <person name="Russell D.A."/>
            <person name="Ko C."/>
            <person name="Atanasova N."/>
            <person name="Osterlund E."/>
            <person name="Oksanen H.M."/>
            <person name="Bamford D.H."/>
            <person name="Hatfull G.F."/>
            <person name="Roine E."/>
            <person name="Hendrix R.W."/>
        </authorList>
    </citation>
    <scope>NUCLEOTIDE SEQUENCE [LARGE SCALE GENOMIC DNA]</scope>
</reference>
<protein>
    <submittedName>
        <fullName evidence="1">Uncharacterized protein</fullName>
    </submittedName>
</protein>
<dbReference type="GeneID" id="16193889"/>
<evidence type="ECO:0000313" key="2">
    <source>
        <dbReference type="Proteomes" id="UP000202786"/>
    </source>
</evidence>
<sequence>MNRQDLQVLMYAVKFGGQSYGTDASHGLEELYGVELSDDMARLVDMLYNLPDSADNYEMDVDANVHLGIKMVRALSIVEPESVEDATEYVEALNRFVPVVKRDAPKTALENEADDAFDMMYLASVVAANPNGQVYMGYSSFHPDKVAVVHDIHDENAVIGVERTEEYDEIGELFGWEKLRDVSLAPGAMKGMGVSENTRQDILGRSGTLTDWIRSIKFHLGRLV</sequence>
<gene>
    <name evidence="1" type="primary">171</name>
    <name evidence="1" type="ORF">HGTV1_171</name>
</gene>
<dbReference type="KEGG" id="vg:16193889"/>
<evidence type="ECO:0000313" key="1">
    <source>
        <dbReference type="EMBL" id="AGM11468.1"/>
    </source>
</evidence>
<accession>R4TMR3</accession>
<dbReference type="RefSeq" id="YP_008059346.1">
    <property type="nucleotide sequence ID" value="NC_021328.1"/>
</dbReference>
<organism evidence="1 2">
    <name type="scientific">Halogranum tailed virus 1</name>
    <dbReference type="NCBI Taxonomy" id="1273749"/>
    <lineage>
        <taxon>Viruses</taxon>
        <taxon>Duplodnaviria</taxon>
        <taxon>Heunggongvirae</taxon>
        <taxon>Uroviricota</taxon>
        <taxon>Caudoviricetes</taxon>
        <taxon>Thumleimavirales</taxon>
        <taxon>Halomagnusviridae</taxon>
        <taxon>Hagravirus</taxon>
        <taxon>Hagravirus capitaneum</taxon>
        <taxon>Hagravirus HGTV1</taxon>
    </lineage>
</organism>
<dbReference type="EMBL" id="KC292026">
    <property type="protein sequence ID" value="AGM11468.1"/>
    <property type="molecule type" value="Genomic_DNA"/>
</dbReference>
<keyword evidence="2" id="KW-1185">Reference proteome</keyword>
<name>R4TMR3_9CAUD</name>
<dbReference type="Proteomes" id="UP000202786">
    <property type="component" value="Segment"/>
</dbReference>
<proteinExistence type="predicted"/>